<dbReference type="Pfam" id="PF01459">
    <property type="entry name" value="Porin_3"/>
    <property type="match status" value="1"/>
</dbReference>
<dbReference type="EMBL" id="AJWK01022522">
    <property type="status" value="NOT_ANNOTATED_CDS"/>
    <property type="molecule type" value="Genomic_DNA"/>
</dbReference>
<evidence type="ECO:0000256" key="11">
    <source>
        <dbReference type="SAM" id="MobiDB-lite"/>
    </source>
</evidence>
<dbReference type="VEuPathDB" id="VectorBase:LLONM1_002335"/>
<keyword evidence="6" id="KW-1000">Mitochondrion outer membrane</keyword>
<dbReference type="InterPro" id="IPR023614">
    <property type="entry name" value="Porin_dom_sf"/>
</dbReference>
<dbReference type="EMBL" id="GITU01005624">
    <property type="protein sequence ID" value="MBC1174327.1"/>
    <property type="molecule type" value="Transcribed_RNA"/>
</dbReference>
<dbReference type="AlphaFoldDB" id="A0A1B0GK32"/>
<evidence type="ECO:0000256" key="2">
    <source>
        <dbReference type="ARBA" id="ARBA00010510"/>
    </source>
</evidence>
<keyword evidence="3" id="KW-0813">Transport</keyword>
<dbReference type="InterPro" id="IPR027246">
    <property type="entry name" value="Porin_Euk/Tom40"/>
</dbReference>
<reference evidence="14" key="1">
    <citation type="submission" date="2012-05" db="EMBL/GenBank/DDBJ databases">
        <title>Whole Genome Assembly of Lutzomyia longipalpis.</title>
        <authorList>
            <person name="Richards S."/>
            <person name="Qu C."/>
            <person name="Dillon R."/>
            <person name="Worley K."/>
            <person name="Scherer S."/>
            <person name="Batterton M."/>
            <person name="Taylor A."/>
            <person name="Hawes A."/>
            <person name="Hernandez B."/>
            <person name="Kovar C."/>
            <person name="Mandapat C."/>
            <person name="Pham C."/>
            <person name="Qu C."/>
            <person name="Jing C."/>
            <person name="Bess C."/>
            <person name="Bandaranaike D."/>
            <person name="Ngo D."/>
            <person name="Ongeri F."/>
            <person name="Arias F."/>
            <person name="Lara F."/>
            <person name="Weissenberger G."/>
            <person name="Kamau G."/>
            <person name="Han H."/>
            <person name="Shen H."/>
            <person name="Dinh H."/>
            <person name="Khalil I."/>
            <person name="Jones J."/>
            <person name="Shafer J."/>
            <person name="Jayaseelan J."/>
            <person name="Quiroz J."/>
            <person name="Blankenburg K."/>
            <person name="Nguyen L."/>
            <person name="Jackson L."/>
            <person name="Francisco L."/>
            <person name="Tang L.-Y."/>
            <person name="Pu L.-L."/>
            <person name="Perales L."/>
            <person name="Lorensuhewa L."/>
            <person name="Munidasa M."/>
            <person name="Coyle M."/>
            <person name="Taylor M."/>
            <person name="Puazo M."/>
            <person name="Firestine M."/>
            <person name="Scheel M."/>
            <person name="Javaid M."/>
            <person name="Wang M."/>
            <person name="Li M."/>
            <person name="Tabassum N."/>
            <person name="Saada N."/>
            <person name="Osuji N."/>
            <person name="Aqrawi P."/>
            <person name="Fu Q."/>
            <person name="Thornton R."/>
            <person name="Raj R."/>
            <person name="Goodspeed R."/>
            <person name="Mata R."/>
            <person name="Najjar R."/>
            <person name="Gubbala S."/>
            <person name="Lee S."/>
            <person name="Denson S."/>
            <person name="Patil S."/>
            <person name="Macmil S."/>
            <person name="Qi S."/>
            <person name="Matskevitch T."/>
            <person name="Palculict T."/>
            <person name="Mathew T."/>
            <person name="Vee V."/>
            <person name="Velamala V."/>
            <person name="Korchina V."/>
            <person name="Cai W."/>
            <person name="Liu W."/>
            <person name="Dai W."/>
            <person name="Zou X."/>
            <person name="Zhu Y."/>
            <person name="Zhang Y."/>
            <person name="Wu Y.-Q."/>
            <person name="Xin Y."/>
            <person name="Nazarath L."/>
            <person name="Kovar C."/>
            <person name="Han Y."/>
            <person name="Muzny D."/>
            <person name="Gibbs R."/>
        </authorList>
    </citation>
    <scope>NUCLEOTIDE SEQUENCE [LARGE SCALE GENOMIC DNA]</scope>
    <source>
        <strain evidence="14">Jacobina</strain>
    </source>
</reference>
<evidence type="ECO:0000256" key="4">
    <source>
        <dbReference type="ARBA" id="ARBA00022452"/>
    </source>
</evidence>
<dbReference type="GO" id="GO:0008320">
    <property type="term" value="F:protein transmembrane transporter activity"/>
    <property type="evidence" value="ECO:0007669"/>
    <property type="project" value="InterPro"/>
</dbReference>
<keyword evidence="10" id="KW-0472">Membrane</keyword>
<comment type="subcellular location">
    <subcellularLocation>
        <location evidence="1">Mitochondrion outer membrane</location>
        <topology evidence="1">Multi-pass membrane protein</topology>
    </subcellularLocation>
</comment>
<evidence type="ECO:0000256" key="9">
    <source>
        <dbReference type="ARBA" id="ARBA00023128"/>
    </source>
</evidence>
<evidence type="ECO:0000256" key="3">
    <source>
        <dbReference type="ARBA" id="ARBA00022448"/>
    </source>
</evidence>
<evidence type="ECO:0000256" key="5">
    <source>
        <dbReference type="ARBA" id="ARBA00022692"/>
    </source>
</evidence>
<comment type="similarity">
    <text evidence="2">Belongs to the Tom40 family.</text>
</comment>
<keyword evidence="9" id="KW-0496">Mitochondrion</keyword>
<dbReference type="CDD" id="cd07305">
    <property type="entry name" value="Porin3_Tom40"/>
    <property type="match status" value="1"/>
</dbReference>
<keyword evidence="7" id="KW-0653">Protein transport</keyword>
<feature type="region of interest" description="Disordered" evidence="11">
    <location>
        <begin position="17"/>
        <end position="47"/>
    </location>
</feature>
<reference evidence="12" key="2">
    <citation type="journal article" date="2020" name="BMC">
        <title>Leishmania infection induces a limited differential gene expression in the sand fly midgut.</title>
        <authorList>
            <person name="Coutinho-Abreu I.V."/>
            <person name="Serafim T.D."/>
            <person name="Meneses C."/>
            <person name="Kamhawi S."/>
            <person name="Oliveira F."/>
            <person name="Valenzuela J.G."/>
        </authorList>
    </citation>
    <scope>NUCLEOTIDE SEQUENCE</scope>
    <source>
        <strain evidence="12">Jacobina</strain>
        <tissue evidence="12">Midgut</tissue>
    </source>
</reference>
<dbReference type="GO" id="GO:0030150">
    <property type="term" value="P:protein import into mitochondrial matrix"/>
    <property type="evidence" value="ECO:0007669"/>
    <property type="project" value="InterPro"/>
</dbReference>
<dbReference type="Proteomes" id="UP000092461">
    <property type="component" value="Unassembled WGS sequence"/>
</dbReference>
<accession>A0A1B0GK32</accession>
<evidence type="ECO:0000313" key="12">
    <source>
        <dbReference type="EMBL" id="MBC1174327.1"/>
    </source>
</evidence>
<name>A0A1B0GK32_LUTLO</name>
<dbReference type="PANTHER" id="PTHR10802">
    <property type="entry name" value="MITOCHONDRIAL IMPORT RECEPTOR SUBUNIT TOM40"/>
    <property type="match status" value="1"/>
</dbReference>
<evidence type="ECO:0000256" key="1">
    <source>
        <dbReference type="ARBA" id="ARBA00004374"/>
    </source>
</evidence>
<dbReference type="EnsemblMetazoa" id="LLOJ006852-RA">
    <property type="protein sequence ID" value="LLOJ006852-PA"/>
    <property type="gene ID" value="LLOJ006852"/>
</dbReference>
<dbReference type="GO" id="GO:0046930">
    <property type="term" value="C:pore complex"/>
    <property type="evidence" value="ECO:0007669"/>
    <property type="project" value="UniProtKB-KW"/>
</dbReference>
<dbReference type="GO" id="GO:0015288">
    <property type="term" value="F:porin activity"/>
    <property type="evidence" value="ECO:0007669"/>
    <property type="project" value="UniProtKB-KW"/>
</dbReference>
<dbReference type="Gene3D" id="2.40.160.10">
    <property type="entry name" value="Porin"/>
    <property type="match status" value="1"/>
</dbReference>
<reference evidence="13" key="3">
    <citation type="submission" date="2020-05" db="UniProtKB">
        <authorList>
            <consortium name="EnsemblMetazoa"/>
        </authorList>
    </citation>
    <scope>IDENTIFICATION</scope>
    <source>
        <strain evidence="13">Jacobina</strain>
    </source>
</reference>
<dbReference type="GO" id="GO:0005741">
    <property type="term" value="C:mitochondrial outer membrane"/>
    <property type="evidence" value="ECO:0007669"/>
    <property type="project" value="UniProtKB-SubCell"/>
</dbReference>
<dbReference type="FunFam" id="2.40.160.10:FF:000005">
    <property type="entry name" value="mitochondrial import receptor subunit TOM40 homolog"/>
    <property type="match status" value="1"/>
</dbReference>
<evidence type="ECO:0000256" key="10">
    <source>
        <dbReference type="ARBA" id="ARBA00023136"/>
    </source>
</evidence>
<evidence type="ECO:0000256" key="6">
    <source>
        <dbReference type="ARBA" id="ARBA00022787"/>
    </source>
</evidence>
<keyword evidence="4" id="KW-1134">Transmembrane beta strand</keyword>
<organism evidence="13 14">
    <name type="scientific">Lutzomyia longipalpis</name>
    <name type="common">Sand fly</name>
    <dbReference type="NCBI Taxonomy" id="7200"/>
    <lineage>
        <taxon>Eukaryota</taxon>
        <taxon>Metazoa</taxon>
        <taxon>Ecdysozoa</taxon>
        <taxon>Arthropoda</taxon>
        <taxon>Hexapoda</taxon>
        <taxon>Insecta</taxon>
        <taxon>Pterygota</taxon>
        <taxon>Neoptera</taxon>
        <taxon>Endopterygota</taxon>
        <taxon>Diptera</taxon>
        <taxon>Nematocera</taxon>
        <taxon>Psychodoidea</taxon>
        <taxon>Psychodidae</taxon>
        <taxon>Lutzomyia</taxon>
        <taxon>Lutzomyia</taxon>
    </lineage>
</organism>
<dbReference type="InterPro" id="IPR037930">
    <property type="entry name" value="Tom40"/>
</dbReference>
<keyword evidence="12" id="KW-0675">Receptor</keyword>
<evidence type="ECO:0000313" key="14">
    <source>
        <dbReference type="Proteomes" id="UP000092461"/>
    </source>
</evidence>
<keyword evidence="5" id="KW-0812">Transmembrane</keyword>
<keyword evidence="14" id="KW-1185">Reference proteome</keyword>
<feature type="compositionally biased region" description="Polar residues" evidence="11">
    <location>
        <begin position="33"/>
        <end position="43"/>
    </location>
</feature>
<evidence type="ECO:0000256" key="8">
    <source>
        <dbReference type="ARBA" id="ARBA00023114"/>
    </source>
</evidence>
<evidence type="ECO:0000256" key="7">
    <source>
        <dbReference type="ARBA" id="ARBA00022927"/>
    </source>
</evidence>
<sequence length="339" mass="36178">MFHRLFQKVFCADGTPTRPAIGSQEGSGEKGSDTGSHGVSLTSILGPPRQVGTLEDLHKKCKEVFPATFEGGKVMINKGLSNHFQVSHTLTLSGDPGKTGISGYRFGATFVGTKQMSPTEMYPVLLGDIDPAGNLNANIIHQLTDRIRGKFAAQIQDSQVSAAQMSAEYHGHDFTASVITANPNLVNGSGIIIGHYLQGITDNISLGSEIVYQFGPAVPGGENAMISLAGRLIRGDTTWTGTVDFSGVHLCYHSRASEQLQLAVEVETNFRMQDSVATFGYQVDLPKANLVFKGMVDTHGTVAGVLEKKLEPLPFTLALSGALNHSKNQFRMGCGIVLG</sequence>
<keyword evidence="8" id="KW-0406">Ion transport</keyword>
<dbReference type="VEuPathDB" id="VectorBase:LLOJ006852"/>
<keyword evidence="8" id="KW-0626">Porin</keyword>
<protein>
    <submittedName>
        <fullName evidence="12">Putative import receptor subunit tom40</fullName>
    </submittedName>
</protein>
<proteinExistence type="inferred from homology"/>
<evidence type="ECO:0000313" key="13">
    <source>
        <dbReference type="EnsemblMetazoa" id="LLOJ006852-PA"/>
    </source>
</evidence>